<evidence type="ECO:0000313" key="1">
    <source>
        <dbReference type="EMBL" id="KHN02631.1"/>
    </source>
</evidence>
<reference evidence="1" key="1">
    <citation type="submission" date="2014-07" db="EMBL/GenBank/DDBJ databases">
        <title>Identification of a novel salt tolerance gene in wild soybean by whole-genome sequencing.</title>
        <authorList>
            <person name="Lam H.-M."/>
            <person name="Qi X."/>
            <person name="Li M.-W."/>
            <person name="Liu X."/>
            <person name="Xie M."/>
            <person name="Ni M."/>
            <person name="Xu X."/>
        </authorList>
    </citation>
    <scope>NUCLEOTIDE SEQUENCE [LARGE SCALE GENOMIC DNA]</scope>
    <source>
        <tissue evidence="1">Root</tissue>
    </source>
</reference>
<dbReference type="EMBL" id="KN670171">
    <property type="protein sequence ID" value="KHN02631.1"/>
    <property type="molecule type" value="Genomic_DNA"/>
</dbReference>
<protein>
    <recommendedName>
        <fullName evidence="2">DUF223 domain-containing protein</fullName>
    </recommendedName>
</protein>
<feature type="non-terminal residue" evidence="1">
    <location>
        <position position="1"/>
    </location>
</feature>
<dbReference type="Proteomes" id="UP000053555">
    <property type="component" value="Unassembled WGS sequence"/>
</dbReference>
<name>A0A0B2NZQ7_GLYSO</name>
<sequence length="78" mass="9020">GRIQASIRPHLCSDFESIIEEGSAYLMENLLVGDLDWKFKLAKHKYTLSLVRATKLTKLDIDIIPKVYFDFVMFAEIL</sequence>
<evidence type="ECO:0008006" key="2">
    <source>
        <dbReference type="Google" id="ProtNLM"/>
    </source>
</evidence>
<gene>
    <name evidence="1" type="ORF">glysoja_040455</name>
</gene>
<dbReference type="AlphaFoldDB" id="A0A0B2NZQ7"/>
<organism evidence="1">
    <name type="scientific">Glycine soja</name>
    <name type="common">Wild soybean</name>
    <dbReference type="NCBI Taxonomy" id="3848"/>
    <lineage>
        <taxon>Eukaryota</taxon>
        <taxon>Viridiplantae</taxon>
        <taxon>Streptophyta</taxon>
        <taxon>Embryophyta</taxon>
        <taxon>Tracheophyta</taxon>
        <taxon>Spermatophyta</taxon>
        <taxon>Magnoliopsida</taxon>
        <taxon>eudicotyledons</taxon>
        <taxon>Gunneridae</taxon>
        <taxon>Pentapetalae</taxon>
        <taxon>rosids</taxon>
        <taxon>fabids</taxon>
        <taxon>Fabales</taxon>
        <taxon>Fabaceae</taxon>
        <taxon>Papilionoideae</taxon>
        <taxon>50 kb inversion clade</taxon>
        <taxon>NPAAA clade</taxon>
        <taxon>indigoferoid/millettioid clade</taxon>
        <taxon>Phaseoleae</taxon>
        <taxon>Glycine</taxon>
        <taxon>Glycine subgen. Soja</taxon>
    </lineage>
</organism>
<dbReference type="Gene3D" id="2.40.50.140">
    <property type="entry name" value="Nucleic acid-binding proteins"/>
    <property type="match status" value="1"/>
</dbReference>
<feature type="non-terminal residue" evidence="1">
    <location>
        <position position="78"/>
    </location>
</feature>
<proteinExistence type="predicted"/>
<dbReference type="SUPFAM" id="SSF50249">
    <property type="entry name" value="Nucleic acid-binding proteins"/>
    <property type="match status" value="1"/>
</dbReference>
<accession>A0A0B2NZQ7</accession>
<dbReference type="InterPro" id="IPR012340">
    <property type="entry name" value="NA-bd_OB-fold"/>
</dbReference>